<feature type="domain" description="F-box protein At3g26010-like beta-propeller" evidence="1">
    <location>
        <begin position="3"/>
        <end position="260"/>
    </location>
</feature>
<dbReference type="PANTHER" id="PTHR35546:SF25">
    <property type="entry name" value="F-BOX DOMAIN-CONTAINING PROTEIN"/>
    <property type="match status" value="1"/>
</dbReference>
<evidence type="ECO:0000313" key="2">
    <source>
        <dbReference type="EMBL" id="CAA7055638.1"/>
    </source>
</evidence>
<proteinExistence type="predicted"/>
<sequence>MANPVSRQCVDIRPHVPLEKRFWILGIATRSVDEVVLSYKVVLLKNFTFLIYSSETGLWSLEAAHFPFSYISQEFNNPISLNGNLHWLADNQEHQDFLVSFDFYATGSQRCRAMPFPDLDKVPKFRRACTTSQGSLMYMNVVPVTNIDGSLENKICVWRLKNEGWQLVSEISSGFIKTGFSYIPLGSFDAKTVYFWEGNARGQRFLSINLDNGNIVIHKELERSSDGRILSSVGCPRDLDYILEAHFSSYFLPRWLYPFPNTVIRV</sequence>
<reference evidence="2" key="1">
    <citation type="submission" date="2020-01" db="EMBL/GenBank/DDBJ databases">
        <authorList>
            <person name="Mishra B."/>
        </authorList>
    </citation>
    <scope>NUCLEOTIDE SEQUENCE [LARGE SCALE GENOMIC DNA]</scope>
</reference>
<dbReference type="PANTHER" id="PTHR35546">
    <property type="entry name" value="F-BOX PROTEIN INTERACTION DOMAIN PROTEIN-RELATED"/>
    <property type="match status" value="1"/>
</dbReference>
<dbReference type="Pfam" id="PF24750">
    <property type="entry name" value="b-prop_At3g26010-like"/>
    <property type="match status" value="1"/>
</dbReference>
<dbReference type="Proteomes" id="UP000467841">
    <property type="component" value="Unassembled WGS sequence"/>
</dbReference>
<name>A0A6D2KU31_9BRAS</name>
<organism evidence="2 3">
    <name type="scientific">Microthlaspi erraticum</name>
    <dbReference type="NCBI Taxonomy" id="1685480"/>
    <lineage>
        <taxon>Eukaryota</taxon>
        <taxon>Viridiplantae</taxon>
        <taxon>Streptophyta</taxon>
        <taxon>Embryophyta</taxon>
        <taxon>Tracheophyta</taxon>
        <taxon>Spermatophyta</taxon>
        <taxon>Magnoliopsida</taxon>
        <taxon>eudicotyledons</taxon>
        <taxon>Gunneridae</taxon>
        <taxon>Pentapetalae</taxon>
        <taxon>rosids</taxon>
        <taxon>malvids</taxon>
        <taxon>Brassicales</taxon>
        <taxon>Brassicaceae</taxon>
        <taxon>Coluteocarpeae</taxon>
        <taxon>Microthlaspi</taxon>
    </lineage>
</organism>
<dbReference type="AlphaFoldDB" id="A0A6D2KU31"/>
<dbReference type="InterPro" id="IPR056592">
    <property type="entry name" value="Beta-prop_At3g26010-like"/>
</dbReference>
<protein>
    <recommendedName>
        <fullName evidence="1">F-box protein At3g26010-like beta-propeller domain-containing protein</fullName>
    </recommendedName>
</protein>
<evidence type="ECO:0000259" key="1">
    <source>
        <dbReference type="Pfam" id="PF24750"/>
    </source>
</evidence>
<keyword evidence="3" id="KW-1185">Reference proteome</keyword>
<evidence type="ECO:0000313" key="3">
    <source>
        <dbReference type="Proteomes" id="UP000467841"/>
    </source>
</evidence>
<dbReference type="OrthoDB" id="1073084at2759"/>
<accession>A0A6D2KU31</accession>
<comment type="caution">
    <text evidence="2">The sequence shown here is derived from an EMBL/GenBank/DDBJ whole genome shotgun (WGS) entry which is preliminary data.</text>
</comment>
<gene>
    <name evidence="2" type="ORF">MERR_LOCUS42874</name>
</gene>
<dbReference type="InterPro" id="IPR055290">
    <property type="entry name" value="At3g26010-like"/>
</dbReference>
<dbReference type="EMBL" id="CACVBM020001607">
    <property type="protein sequence ID" value="CAA7055638.1"/>
    <property type="molecule type" value="Genomic_DNA"/>
</dbReference>